<evidence type="ECO:0008006" key="4">
    <source>
        <dbReference type="Google" id="ProtNLM"/>
    </source>
</evidence>
<feature type="signal peptide" evidence="1">
    <location>
        <begin position="1"/>
        <end position="27"/>
    </location>
</feature>
<proteinExistence type="predicted"/>
<evidence type="ECO:0000313" key="2">
    <source>
        <dbReference type="EMBL" id="NVN42110.1"/>
    </source>
</evidence>
<name>A0A850PI85_9PROT</name>
<dbReference type="AlphaFoldDB" id="A0A850PI85"/>
<dbReference type="PROSITE" id="PS51257">
    <property type="entry name" value="PROKAR_LIPOPROTEIN"/>
    <property type="match status" value="1"/>
</dbReference>
<reference evidence="2 3" key="1">
    <citation type="submission" date="2020-06" db="EMBL/GenBank/DDBJ databases">
        <title>Description of novel acetic acid bacteria.</title>
        <authorList>
            <person name="Sombolestani A."/>
        </authorList>
    </citation>
    <scope>NUCLEOTIDE SEQUENCE [LARGE SCALE GENOMIC DNA]</scope>
    <source>
        <strain evidence="2 3">LMG 27010</strain>
    </source>
</reference>
<keyword evidence="3" id="KW-1185">Reference proteome</keyword>
<evidence type="ECO:0000256" key="1">
    <source>
        <dbReference type="SAM" id="SignalP"/>
    </source>
</evidence>
<evidence type="ECO:0000313" key="3">
    <source>
        <dbReference type="Proteomes" id="UP000585665"/>
    </source>
</evidence>
<dbReference type="EMBL" id="JABXXR010000276">
    <property type="protein sequence ID" value="NVN42110.1"/>
    <property type="molecule type" value="Genomic_DNA"/>
</dbReference>
<sequence length="85" mass="9412">MRGDRIRGARRVRGAVLGCTMVLAALAGCSNPNTPRREATRYQHQITTCSAGSGNRTVRGRCYLRAMRAHYLWTKAHPTAAKAQR</sequence>
<protein>
    <recommendedName>
        <fullName evidence="4">Lipoprotein</fullName>
    </recommendedName>
</protein>
<comment type="caution">
    <text evidence="2">The sequence shown here is derived from an EMBL/GenBank/DDBJ whole genome shotgun (WGS) entry which is preliminary data.</text>
</comment>
<keyword evidence="1" id="KW-0732">Signal</keyword>
<feature type="chain" id="PRO_5032711933" description="Lipoprotein" evidence="1">
    <location>
        <begin position="28"/>
        <end position="85"/>
    </location>
</feature>
<organism evidence="2 3">
    <name type="scientific">Ameyamaea chiangmaiensis</name>
    <dbReference type="NCBI Taxonomy" id="442969"/>
    <lineage>
        <taxon>Bacteria</taxon>
        <taxon>Pseudomonadati</taxon>
        <taxon>Pseudomonadota</taxon>
        <taxon>Alphaproteobacteria</taxon>
        <taxon>Acetobacterales</taxon>
        <taxon>Acetobacteraceae</taxon>
        <taxon>Ameyamaea</taxon>
    </lineage>
</organism>
<dbReference type="RefSeq" id="WP_176614922.1">
    <property type="nucleotide sequence ID" value="NZ_JABXXR010000276.1"/>
</dbReference>
<accession>A0A850PI85</accession>
<gene>
    <name evidence="2" type="ORF">HUK82_16310</name>
</gene>
<dbReference type="Proteomes" id="UP000585665">
    <property type="component" value="Unassembled WGS sequence"/>
</dbReference>